<dbReference type="InParanoid" id="A0A1X2HAZ9"/>
<name>A0A1X2HAZ9_SYNRA</name>
<dbReference type="GO" id="GO:0005525">
    <property type="term" value="F:GTP binding"/>
    <property type="evidence" value="ECO:0007669"/>
    <property type="project" value="UniProtKB-KW"/>
</dbReference>
<protein>
    <submittedName>
        <fullName evidence="3">Septin-domain-containing protein</fullName>
    </submittedName>
</protein>
<sequence length="367" mass="42313">MLYNAYSQELNGQARSRKEPISYLNVMLIGRSGTGKTSFLRTFYEQAKQSIIQGTLKTSKPSALSDTICATEELYSISMHIEENGERTVLTIIDTPGFVHGFAIDEQVHYLSKYIDHQYERTLVEETKLRRDAKALDTHIHACLYFLEPSTTGLSDADRYVLRVLSSRVNVLPVLGKADTLSLNQRQVLKKAYRNDIFDQLQIPVYGYLRVSEGDNQEDGIDRSESTMEECDTIIEMLREDWDEDAGARAMVEYLESMPLTLMAFEEDPETGRPLLITREETLPAPKHAEHKPILGRRYPWAVVECCNPEHCDLEKLKATLLGEHRDMLRMDTFERFYERYRTERLLDRRVDRLVAAESKSSMHTKV</sequence>
<organism evidence="3 4">
    <name type="scientific">Syncephalastrum racemosum</name>
    <name type="common">Filamentous fungus</name>
    <dbReference type="NCBI Taxonomy" id="13706"/>
    <lineage>
        <taxon>Eukaryota</taxon>
        <taxon>Fungi</taxon>
        <taxon>Fungi incertae sedis</taxon>
        <taxon>Mucoromycota</taxon>
        <taxon>Mucoromycotina</taxon>
        <taxon>Mucoromycetes</taxon>
        <taxon>Mucorales</taxon>
        <taxon>Syncephalastraceae</taxon>
        <taxon>Syncephalastrum</taxon>
    </lineage>
</organism>
<dbReference type="Pfam" id="PF00735">
    <property type="entry name" value="Septin"/>
    <property type="match status" value="2"/>
</dbReference>
<dbReference type="AlphaFoldDB" id="A0A1X2HAZ9"/>
<accession>A0A1X2HAZ9</accession>
<dbReference type="Proteomes" id="UP000242180">
    <property type="component" value="Unassembled WGS sequence"/>
</dbReference>
<keyword evidence="4" id="KW-1185">Reference proteome</keyword>
<dbReference type="STRING" id="13706.A0A1X2HAZ9"/>
<evidence type="ECO:0000256" key="1">
    <source>
        <dbReference type="RuleBase" id="RU004560"/>
    </source>
</evidence>
<comment type="caution">
    <text evidence="3">The sequence shown here is derived from an EMBL/GenBank/DDBJ whole genome shotgun (WGS) entry which is preliminary data.</text>
</comment>
<evidence type="ECO:0000259" key="2">
    <source>
        <dbReference type="PROSITE" id="PS51719"/>
    </source>
</evidence>
<proteinExistence type="inferred from homology"/>
<dbReference type="OrthoDB" id="416553at2759"/>
<evidence type="ECO:0000313" key="3">
    <source>
        <dbReference type="EMBL" id="ORY95822.1"/>
    </source>
</evidence>
<dbReference type="EMBL" id="MCGN01000006">
    <property type="protein sequence ID" value="ORY95822.1"/>
    <property type="molecule type" value="Genomic_DNA"/>
</dbReference>
<keyword evidence="1" id="KW-0547">Nucleotide-binding</keyword>
<dbReference type="PROSITE" id="PS51719">
    <property type="entry name" value="G_SEPTIN"/>
    <property type="match status" value="1"/>
</dbReference>
<reference evidence="3 4" key="1">
    <citation type="submission" date="2016-07" db="EMBL/GenBank/DDBJ databases">
        <title>Pervasive Adenine N6-methylation of Active Genes in Fungi.</title>
        <authorList>
            <consortium name="DOE Joint Genome Institute"/>
            <person name="Mondo S.J."/>
            <person name="Dannebaum R.O."/>
            <person name="Kuo R.C."/>
            <person name="Labutti K."/>
            <person name="Haridas S."/>
            <person name="Kuo A."/>
            <person name="Salamov A."/>
            <person name="Ahrendt S.R."/>
            <person name="Lipzen A."/>
            <person name="Sullivan W."/>
            <person name="Andreopoulos W.B."/>
            <person name="Clum A."/>
            <person name="Lindquist E."/>
            <person name="Daum C."/>
            <person name="Ramamoorthy G.K."/>
            <person name="Gryganskyi A."/>
            <person name="Culley D."/>
            <person name="Magnuson J.K."/>
            <person name="James T.Y."/>
            <person name="O'Malley M.A."/>
            <person name="Stajich J.E."/>
            <person name="Spatafora J.W."/>
            <person name="Visel A."/>
            <person name="Grigoriev I.V."/>
        </authorList>
    </citation>
    <scope>NUCLEOTIDE SEQUENCE [LARGE SCALE GENOMIC DNA]</scope>
    <source>
        <strain evidence="3 4">NRRL 2496</strain>
    </source>
</reference>
<comment type="similarity">
    <text evidence="1">Belongs to the TRAFAC class TrmE-Era-EngA-EngB-Septin-like GTPase superfamily. Septin GTPase family.</text>
</comment>
<dbReference type="SUPFAM" id="SSF52540">
    <property type="entry name" value="P-loop containing nucleoside triphosphate hydrolases"/>
    <property type="match status" value="1"/>
</dbReference>
<dbReference type="PANTHER" id="PTHR18884">
    <property type="entry name" value="SEPTIN"/>
    <property type="match status" value="1"/>
</dbReference>
<dbReference type="InterPro" id="IPR027417">
    <property type="entry name" value="P-loop_NTPase"/>
</dbReference>
<feature type="domain" description="Septin-type G" evidence="2">
    <location>
        <begin position="20"/>
        <end position="348"/>
    </location>
</feature>
<evidence type="ECO:0000313" key="4">
    <source>
        <dbReference type="Proteomes" id="UP000242180"/>
    </source>
</evidence>
<keyword evidence="1" id="KW-0342">GTP-binding</keyword>
<gene>
    <name evidence="3" type="ORF">BCR43DRAFT_475834</name>
</gene>
<dbReference type="Gene3D" id="3.40.50.300">
    <property type="entry name" value="P-loop containing nucleotide triphosphate hydrolases"/>
    <property type="match status" value="1"/>
</dbReference>
<dbReference type="InterPro" id="IPR030379">
    <property type="entry name" value="G_SEPTIN_dom"/>
</dbReference>
<dbReference type="OMA" id="PWAVVEC"/>